<evidence type="ECO:0000256" key="2">
    <source>
        <dbReference type="ARBA" id="ARBA00007395"/>
    </source>
</evidence>
<evidence type="ECO:0000256" key="6">
    <source>
        <dbReference type="ARBA" id="ARBA00022692"/>
    </source>
</evidence>
<feature type="binding site" description="axial binding residue" evidence="14">
    <location>
        <position position="109"/>
    </location>
    <ligand>
        <name>heme</name>
        <dbReference type="ChEBI" id="CHEBI:30413"/>
        <label>1</label>
    </ligand>
    <ligandPart>
        <name>Fe</name>
        <dbReference type="ChEBI" id="CHEBI:18248"/>
    </ligandPart>
</feature>
<dbReference type="PIRSF" id="PIRSF000013">
    <property type="entry name" value="4_hem_cytochrm_NapC"/>
    <property type="match status" value="1"/>
</dbReference>
<feature type="binding site" description="axial binding residue" evidence="14">
    <location>
        <position position="188"/>
    </location>
    <ligand>
        <name>heme</name>
        <dbReference type="ChEBI" id="CHEBI:30413"/>
        <label>2</label>
    </ligand>
    <ligandPart>
        <name>Fe</name>
        <dbReference type="ChEBI" id="CHEBI:18248"/>
    </ligandPart>
</feature>
<dbReference type="InterPro" id="IPR051174">
    <property type="entry name" value="Cytochrome_c-type_ET"/>
</dbReference>
<keyword evidence="9 15" id="KW-1133">Transmembrane helix</keyword>
<reference evidence="18" key="1">
    <citation type="submission" date="2015-10" db="EMBL/GenBank/DDBJ databases">
        <title>Complete Genome Sequence of Aeromonas schubertii strain WL1483.</title>
        <authorList>
            <person name="Liu L."/>
        </authorList>
    </citation>
    <scope>NUCLEOTIDE SEQUENCE [LARGE SCALE GENOMIC DNA]</scope>
    <source>
        <strain evidence="18">WL1483</strain>
    </source>
</reference>
<dbReference type="InterPro" id="IPR038266">
    <property type="entry name" value="NapC/NirT_cytc_sf"/>
</dbReference>
<organism evidence="17 18">
    <name type="scientific">Aeromonas schubertii</name>
    <dbReference type="NCBI Taxonomy" id="652"/>
    <lineage>
        <taxon>Bacteria</taxon>
        <taxon>Pseudomonadati</taxon>
        <taxon>Pseudomonadota</taxon>
        <taxon>Gammaproteobacteria</taxon>
        <taxon>Aeromonadales</taxon>
        <taxon>Aeromonadaceae</taxon>
        <taxon>Aeromonas</taxon>
    </lineage>
</organism>
<dbReference type="GO" id="GO:0009061">
    <property type="term" value="P:anaerobic respiration"/>
    <property type="evidence" value="ECO:0007669"/>
    <property type="project" value="TreeGrafter"/>
</dbReference>
<evidence type="ECO:0000313" key="18">
    <source>
        <dbReference type="Proteomes" id="UP000058114"/>
    </source>
</evidence>
<feature type="binding site" description="covalent" evidence="13">
    <location>
        <position position="59"/>
    </location>
    <ligand>
        <name>heme</name>
        <dbReference type="ChEBI" id="CHEBI:30413"/>
        <label>1</label>
    </ligand>
</feature>
<dbReference type="PATRIC" id="fig|652.5.peg.3110"/>
<keyword evidence="11 15" id="KW-0472">Membrane</keyword>
<evidence type="ECO:0000256" key="9">
    <source>
        <dbReference type="ARBA" id="ARBA00022989"/>
    </source>
</evidence>
<dbReference type="KEGG" id="asr:WL1483_4813"/>
<dbReference type="GO" id="GO:0046872">
    <property type="term" value="F:metal ion binding"/>
    <property type="evidence" value="ECO:0007669"/>
    <property type="project" value="UniProtKB-KW"/>
</dbReference>
<keyword evidence="7 12" id="KW-0479">Metal-binding</keyword>
<reference evidence="17 18" key="2">
    <citation type="journal article" date="2016" name="Genome Announc.">
        <title>Complete Genome Sequence of the Highly Virulent Aeromonas schubertii Strain WL1483, Isolated from Diseased Snakehead Fish (Channa argus) in China.</title>
        <authorList>
            <person name="Liu L."/>
            <person name="Li N."/>
            <person name="Zhang D."/>
            <person name="Fu X."/>
            <person name="Shi C."/>
            <person name="Lin Q."/>
            <person name="Hao G."/>
        </authorList>
    </citation>
    <scope>NUCLEOTIDE SEQUENCE [LARGE SCALE GENOMIC DNA]</scope>
    <source>
        <strain evidence="17 18">WL1483</strain>
    </source>
</reference>
<comment type="subcellular location">
    <subcellularLocation>
        <location evidence="1">Cell membrane</location>
        <topology evidence="1">Single-pass membrane protein</topology>
    </subcellularLocation>
</comment>
<feature type="binding site" description="axial binding residue" evidence="14">
    <location>
        <position position="183"/>
    </location>
    <ligand>
        <name>heme</name>
        <dbReference type="ChEBI" id="CHEBI:30413"/>
        <label>4</label>
    </ligand>
    <ligandPart>
        <name>Fe</name>
        <dbReference type="ChEBI" id="CHEBI:18248"/>
    </ligandPart>
</feature>
<dbReference type="PANTHER" id="PTHR30333">
    <property type="entry name" value="CYTOCHROME C-TYPE PROTEIN"/>
    <property type="match status" value="1"/>
</dbReference>
<dbReference type="InterPro" id="IPR036280">
    <property type="entry name" value="Multihaem_cyt_sf"/>
</dbReference>
<keyword evidence="8 12" id="KW-0249">Electron transport</keyword>
<evidence type="ECO:0000256" key="1">
    <source>
        <dbReference type="ARBA" id="ARBA00004162"/>
    </source>
</evidence>
<dbReference type="Proteomes" id="UP000058114">
    <property type="component" value="Chromosome"/>
</dbReference>
<keyword evidence="4" id="KW-1003">Cell membrane</keyword>
<dbReference type="Pfam" id="PF03264">
    <property type="entry name" value="Cytochrom_NNT"/>
    <property type="match status" value="1"/>
</dbReference>
<dbReference type="GO" id="GO:0020037">
    <property type="term" value="F:heme binding"/>
    <property type="evidence" value="ECO:0007669"/>
    <property type="project" value="InterPro"/>
</dbReference>
<evidence type="ECO:0000256" key="4">
    <source>
        <dbReference type="ARBA" id="ARBA00022475"/>
    </source>
</evidence>
<feature type="binding site" description="axial binding residue" evidence="14">
    <location>
        <position position="91"/>
    </location>
    <ligand>
        <name>heme</name>
        <dbReference type="ChEBI" id="CHEBI:30413"/>
        <label>2</label>
    </ligand>
    <ligandPart>
        <name>Fe</name>
        <dbReference type="ChEBI" id="CHEBI:18248"/>
    </ligandPart>
</feature>
<feature type="binding site" description="covalent" evidence="13">
    <location>
        <position position="147"/>
    </location>
    <ligand>
        <name>heme</name>
        <dbReference type="ChEBI" id="CHEBI:30413"/>
        <label>3</label>
    </ligand>
</feature>
<evidence type="ECO:0000256" key="7">
    <source>
        <dbReference type="ARBA" id="ARBA00022723"/>
    </source>
</evidence>
<protein>
    <recommendedName>
        <fullName evidence="12">Cytochrome c-type protein</fullName>
    </recommendedName>
</protein>
<evidence type="ECO:0000313" key="17">
    <source>
        <dbReference type="EMBL" id="ALP42449.1"/>
    </source>
</evidence>
<keyword evidence="3 12" id="KW-0813">Transport</keyword>
<sequence>MVVSDKPTLWRRLWATPAARWCLGIPLGGVLAFVLGMAALAGFHGVLGYTNSNGFCYRCHQGMDSIVAEYQASPHFHNTKGVVAATCSDCHVPRELLPKLWLKIRATKDIYLRLRGEITPDNFELEHRARLAAISTAEFRESDSRNCRYCHDPARMDLANQSRSAARRHQGMAERGESCIDCHAGIAHQLPTQQE</sequence>
<evidence type="ECO:0000256" key="11">
    <source>
        <dbReference type="ARBA" id="ARBA00023136"/>
    </source>
</evidence>
<accession>A0A0S2SL30</accession>
<dbReference type="Gene3D" id="1.10.3820.10">
    <property type="entry name" value="Di-heme elbow motif domain"/>
    <property type="match status" value="1"/>
</dbReference>
<dbReference type="EMBL" id="CP013067">
    <property type="protein sequence ID" value="ALP42449.1"/>
    <property type="molecule type" value="Genomic_DNA"/>
</dbReference>
<dbReference type="InterPro" id="IPR005126">
    <property type="entry name" value="NapC/NirT_cyt_c_N"/>
</dbReference>
<comment type="PTM">
    <text evidence="12">Binds 4 heme groups per subunit.</text>
</comment>
<keyword evidence="5 12" id="KW-0349">Heme</keyword>
<dbReference type="AlphaFoldDB" id="A0A0S2SL30"/>
<feature type="binding site" description="covalent" evidence="13">
    <location>
        <position position="56"/>
    </location>
    <ligand>
        <name>heme</name>
        <dbReference type="ChEBI" id="CHEBI:30413"/>
        <label>1</label>
    </ligand>
</feature>
<feature type="binding site" description="covalent" evidence="13">
    <location>
        <position position="87"/>
    </location>
    <ligand>
        <name>heme</name>
        <dbReference type="ChEBI" id="CHEBI:30413"/>
        <label>2</label>
    </ligand>
</feature>
<gene>
    <name evidence="17" type="ORF">WL1483_4813</name>
</gene>
<proteinExistence type="inferred from homology"/>
<evidence type="ECO:0000256" key="3">
    <source>
        <dbReference type="ARBA" id="ARBA00022448"/>
    </source>
</evidence>
<evidence type="ECO:0000259" key="16">
    <source>
        <dbReference type="Pfam" id="PF03264"/>
    </source>
</evidence>
<dbReference type="GO" id="GO:0009055">
    <property type="term" value="F:electron transfer activity"/>
    <property type="evidence" value="ECO:0007669"/>
    <property type="project" value="TreeGrafter"/>
</dbReference>
<dbReference type="GO" id="GO:0019333">
    <property type="term" value="P:denitrification pathway"/>
    <property type="evidence" value="ECO:0007669"/>
    <property type="project" value="InterPro"/>
</dbReference>
<evidence type="ECO:0000256" key="14">
    <source>
        <dbReference type="PIRSR" id="PIRSR000013-2"/>
    </source>
</evidence>
<dbReference type="SUPFAM" id="SSF48695">
    <property type="entry name" value="Multiheme cytochromes"/>
    <property type="match status" value="1"/>
</dbReference>
<comment type="similarity">
    <text evidence="2">Belongs to the NapC/NirT/NrfH family.</text>
</comment>
<name>A0A0S2SL30_9GAMM</name>
<evidence type="ECO:0000256" key="13">
    <source>
        <dbReference type="PIRSR" id="PIRSR000013-1"/>
    </source>
</evidence>
<evidence type="ECO:0000256" key="5">
    <source>
        <dbReference type="ARBA" id="ARBA00022617"/>
    </source>
</evidence>
<dbReference type="GO" id="GO:0005886">
    <property type="term" value="C:plasma membrane"/>
    <property type="evidence" value="ECO:0007669"/>
    <property type="project" value="UniProtKB-SubCell"/>
</dbReference>
<evidence type="ECO:0000256" key="8">
    <source>
        <dbReference type="ARBA" id="ARBA00022982"/>
    </source>
</evidence>
<feature type="domain" description="NapC/NirT cytochrome c N-terminal" evidence="16">
    <location>
        <begin position="30"/>
        <end position="192"/>
    </location>
</feature>
<dbReference type="InterPro" id="IPR024717">
    <property type="entry name" value="NapC/NirT/NrfH"/>
</dbReference>
<feature type="binding site" description="covalent" evidence="13">
    <location>
        <position position="179"/>
    </location>
    <ligand>
        <name>heme</name>
        <dbReference type="ChEBI" id="CHEBI:30413"/>
        <label>4</label>
    </ligand>
</feature>
<comment type="cofactor">
    <cofactor evidence="13">
        <name>heme</name>
        <dbReference type="ChEBI" id="CHEBI:30413"/>
    </cofactor>
    <text evidence="13">Binds 4 heme groups per subunit.</text>
</comment>
<keyword evidence="6 15" id="KW-0812">Transmembrane</keyword>
<feature type="binding site" description="axial binding residue" evidence="14">
    <location>
        <position position="151"/>
    </location>
    <ligand>
        <name>heme</name>
        <dbReference type="ChEBI" id="CHEBI:30413"/>
        <label>3</label>
    </ligand>
    <ligandPart>
        <name>Fe</name>
        <dbReference type="ChEBI" id="CHEBI:18248"/>
    </ligandPart>
</feature>
<feature type="transmembrane region" description="Helical" evidence="15">
    <location>
        <begin position="21"/>
        <end position="43"/>
    </location>
</feature>
<feature type="binding site" description="covalent" evidence="13">
    <location>
        <position position="150"/>
    </location>
    <ligand>
        <name>heme</name>
        <dbReference type="ChEBI" id="CHEBI:30413"/>
        <label>3</label>
    </ligand>
</feature>
<evidence type="ECO:0000256" key="15">
    <source>
        <dbReference type="SAM" id="Phobius"/>
    </source>
</evidence>
<feature type="binding site" description="covalent" evidence="13">
    <location>
        <position position="90"/>
    </location>
    <ligand>
        <name>heme</name>
        <dbReference type="ChEBI" id="CHEBI:30413"/>
        <label>2</label>
    </ligand>
</feature>
<feature type="binding site" evidence="13">
    <location>
        <position position="109"/>
    </location>
    <ligand>
        <name>a menaquinol</name>
        <dbReference type="ChEBI" id="CHEBI:18151"/>
    </ligand>
</feature>
<evidence type="ECO:0000256" key="10">
    <source>
        <dbReference type="ARBA" id="ARBA00023004"/>
    </source>
</evidence>
<dbReference type="PANTHER" id="PTHR30333:SF1">
    <property type="entry name" value="CYTOCHROME C-TYPE PROTEIN NAPC"/>
    <property type="match status" value="1"/>
</dbReference>
<evidence type="ECO:0000256" key="12">
    <source>
        <dbReference type="PIRNR" id="PIRNR000013"/>
    </source>
</evidence>
<feature type="binding site" description="axial binding residue" evidence="14">
    <location>
        <position position="63"/>
    </location>
    <ligand>
        <name>heme</name>
        <dbReference type="ChEBI" id="CHEBI:30413"/>
        <label>1</label>
    </ligand>
    <ligandPart>
        <name>Fe</name>
        <dbReference type="ChEBI" id="CHEBI:18248"/>
    </ligandPart>
</feature>
<feature type="binding site" description="covalent" evidence="13">
    <location>
        <position position="182"/>
    </location>
    <ligand>
        <name>heme</name>
        <dbReference type="ChEBI" id="CHEBI:30413"/>
        <label>4</label>
    </ligand>
</feature>
<keyword evidence="10 12" id="KW-0408">Iron</keyword>